<gene>
    <name evidence="2" type="ORF">I6H70_14945</name>
</gene>
<sequence length="154" mass="16855">MNARLILAATALALGLALLGYAWPQPSPDAELVVDDNWTLPATTPSERRTDLPANLATYWPGRKPTSSTAAEAAAADSQREPTRHDWKLIGVIRQGDNLSALVQDPQRNILMLSPGDRLDEQRSVSELKLTSLRWRDDEGGTGELQLYPEPAAE</sequence>
<organism evidence="2 3">
    <name type="scientific">Stutzerimonas balearica</name>
    <dbReference type="NCBI Taxonomy" id="74829"/>
    <lineage>
        <taxon>Bacteria</taxon>
        <taxon>Pseudomonadati</taxon>
        <taxon>Pseudomonadota</taxon>
        <taxon>Gammaproteobacteria</taxon>
        <taxon>Pseudomonadales</taxon>
        <taxon>Pseudomonadaceae</taxon>
        <taxon>Stutzerimonas</taxon>
    </lineage>
</organism>
<name>A0A9X7V0M2_9GAMM</name>
<proteinExistence type="predicted"/>
<protein>
    <submittedName>
        <fullName evidence="2">Uncharacterized protein</fullName>
    </submittedName>
</protein>
<dbReference type="Proteomes" id="UP000595933">
    <property type="component" value="Chromosome"/>
</dbReference>
<evidence type="ECO:0000313" key="3">
    <source>
        <dbReference type="Proteomes" id="UP000595933"/>
    </source>
</evidence>
<feature type="region of interest" description="Disordered" evidence="1">
    <location>
        <begin position="58"/>
        <end position="82"/>
    </location>
</feature>
<accession>A0A9X7V0M2</accession>
<reference evidence="2 3" key="1">
    <citation type="submission" date="2020-12" db="EMBL/GenBank/DDBJ databases">
        <title>FDA dAtabase for Regulatory Grade micrObial Sequences (FDA-ARGOS): Supporting development and validation of Infectious Disease Dx tests.</title>
        <authorList>
            <person name="Sproer C."/>
            <person name="Gronow S."/>
            <person name="Severitt S."/>
            <person name="Schroder I."/>
            <person name="Tallon L."/>
            <person name="Sadzewicz L."/>
            <person name="Zhao X."/>
            <person name="Boylan J."/>
            <person name="Ott S."/>
            <person name="Bowen H."/>
            <person name="Vavikolanu K."/>
            <person name="Mehta A."/>
            <person name="Aluvathingal J."/>
            <person name="Nadendla S."/>
            <person name="Lowell S."/>
            <person name="Myers T."/>
            <person name="Yan Y."/>
            <person name="Sichtig H."/>
        </authorList>
    </citation>
    <scope>NUCLEOTIDE SEQUENCE [LARGE SCALE GENOMIC DNA]</scope>
    <source>
        <strain evidence="2 3">FDAARGOS_1013</strain>
    </source>
</reference>
<dbReference type="EMBL" id="CP067013">
    <property type="protein sequence ID" value="QQN49841.1"/>
    <property type="molecule type" value="Genomic_DNA"/>
</dbReference>
<evidence type="ECO:0000256" key="1">
    <source>
        <dbReference type="SAM" id="MobiDB-lite"/>
    </source>
</evidence>
<dbReference type="RefSeq" id="WP_200290648.1">
    <property type="nucleotide sequence ID" value="NZ_CP067013.1"/>
</dbReference>
<dbReference type="AlphaFoldDB" id="A0A9X7V0M2"/>
<evidence type="ECO:0000313" key="2">
    <source>
        <dbReference type="EMBL" id="QQN49841.1"/>
    </source>
</evidence>